<dbReference type="EMBL" id="JAVIJP010000036">
    <property type="protein sequence ID" value="KAL3628462.1"/>
    <property type="molecule type" value="Genomic_DNA"/>
</dbReference>
<evidence type="ECO:0000313" key="2">
    <source>
        <dbReference type="Proteomes" id="UP001632038"/>
    </source>
</evidence>
<name>A0ABD3CG26_9LAMI</name>
<comment type="caution">
    <text evidence="1">The sequence shown here is derived from an EMBL/GenBank/DDBJ whole genome shotgun (WGS) entry which is preliminary data.</text>
</comment>
<keyword evidence="2" id="KW-1185">Reference proteome</keyword>
<organism evidence="1 2">
    <name type="scientific">Castilleja foliolosa</name>
    <dbReference type="NCBI Taxonomy" id="1961234"/>
    <lineage>
        <taxon>Eukaryota</taxon>
        <taxon>Viridiplantae</taxon>
        <taxon>Streptophyta</taxon>
        <taxon>Embryophyta</taxon>
        <taxon>Tracheophyta</taxon>
        <taxon>Spermatophyta</taxon>
        <taxon>Magnoliopsida</taxon>
        <taxon>eudicotyledons</taxon>
        <taxon>Gunneridae</taxon>
        <taxon>Pentapetalae</taxon>
        <taxon>asterids</taxon>
        <taxon>lamiids</taxon>
        <taxon>Lamiales</taxon>
        <taxon>Orobanchaceae</taxon>
        <taxon>Pedicularideae</taxon>
        <taxon>Castillejinae</taxon>
        <taxon>Castilleja</taxon>
    </lineage>
</organism>
<dbReference type="AlphaFoldDB" id="A0ABD3CG26"/>
<reference evidence="2" key="1">
    <citation type="journal article" date="2024" name="IScience">
        <title>Strigolactones Initiate the Formation of Haustorium-like Structures in Castilleja.</title>
        <authorList>
            <person name="Buerger M."/>
            <person name="Peterson D."/>
            <person name="Chory J."/>
        </authorList>
    </citation>
    <scope>NUCLEOTIDE SEQUENCE [LARGE SCALE GENOMIC DNA]</scope>
</reference>
<sequence>MWRRRMRRTTALRIWELGLVRYDSDFVIHCKPNGLCEIVGALKGAQEEDVKAVGFGGMLRIEKRHIL</sequence>
<protein>
    <submittedName>
        <fullName evidence="1">Uncharacterized protein</fullName>
    </submittedName>
</protein>
<gene>
    <name evidence="1" type="ORF">CASFOL_027508</name>
</gene>
<dbReference type="Proteomes" id="UP001632038">
    <property type="component" value="Unassembled WGS sequence"/>
</dbReference>
<evidence type="ECO:0000313" key="1">
    <source>
        <dbReference type="EMBL" id="KAL3628462.1"/>
    </source>
</evidence>
<accession>A0ABD3CG26</accession>
<proteinExistence type="predicted"/>